<comment type="caution">
    <text evidence="1">The sequence shown here is derived from an EMBL/GenBank/DDBJ whole genome shotgun (WGS) entry which is preliminary data.</text>
</comment>
<dbReference type="SUPFAM" id="SSF51197">
    <property type="entry name" value="Clavaminate synthase-like"/>
    <property type="match status" value="1"/>
</dbReference>
<organism evidence="1">
    <name type="scientific">Caldilineaceae bacterium SB0662_bin_9</name>
    <dbReference type="NCBI Taxonomy" id="2605258"/>
    <lineage>
        <taxon>Bacteria</taxon>
        <taxon>Bacillati</taxon>
        <taxon>Chloroflexota</taxon>
        <taxon>Caldilineae</taxon>
        <taxon>Caldilineales</taxon>
        <taxon>Caldilineaceae</taxon>
    </lineage>
</organism>
<dbReference type="GO" id="GO:0016706">
    <property type="term" value="F:2-oxoglutarate-dependent dioxygenase activity"/>
    <property type="evidence" value="ECO:0007669"/>
    <property type="project" value="UniProtKB-ARBA"/>
</dbReference>
<dbReference type="GO" id="GO:0005506">
    <property type="term" value="F:iron ion binding"/>
    <property type="evidence" value="ECO:0007669"/>
    <property type="project" value="UniProtKB-ARBA"/>
</dbReference>
<keyword evidence="1" id="KW-0560">Oxidoreductase</keyword>
<gene>
    <name evidence="1" type="ORF">F4Y08_08350</name>
</gene>
<reference evidence="1" key="1">
    <citation type="submission" date="2019-09" db="EMBL/GenBank/DDBJ databases">
        <title>Characterisation of the sponge microbiome using genome-centric metagenomics.</title>
        <authorList>
            <person name="Engelberts J.P."/>
            <person name="Robbins S.J."/>
            <person name="De Goeij J.M."/>
            <person name="Aranda M."/>
            <person name="Bell S.C."/>
            <person name="Webster N.S."/>
        </authorList>
    </citation>
    <scope>NUCLEOTIDE SEQUENCE</scope>
    <source>
        <strain evidence="1">SB0662_bin_9</strain>
    </source>
</reference>
<dbReference type="InterPro" id="IPR008775">
    <property type="entry name" value="Phytyl_CoA_dOase-like"/>
</dbReference>
<dbReference type="Pfam" id="PF05721">
    <property type="entry name" value="PhyH"/>
    <property type="match status" value="1"/>
</dbReference>
<dbReference type="EMBL" id="VXPY01000056">
    <property type="protein sequence ID" value="MYD90330.1"/>
    <property type="molecule type" value="Genomic_DNA"/>
</dbReference>
<keyword evidence="1" id="KW-0223">Dioxygenase</keyword>
<dbReference type="PANTHER" id="PTHR20883">
    <property type="entry name" value="PHYTANOYL-COA DIOXYGENASE DOMAIN CONTAINING 1"/>
    <property type="match status" value="1"/>
</dbReference>
<evidence type="ECO:0000313" key="1">
    <source>
        <dbReference type="EMBL" id="MYD90330.1"/>
    </source>
</evidence>
<proteinExistence type="predicted"/>
<accession>A0A6B1DRK2</accession>
<protein>
    <submittedName>
        <fullName evidence="1">Phytanoyl-CoA dioxygenase family protein</fullName>
    </submittedName>
</protein>
<dbReference type="PANTHER" id="PTHR20883:SF48">
    <property type="entry name" value="ECTOINE DIOXYGENASE"/>
    <property type="match status" value="1"/>
</dbReference>
<dbReference type="AlphaFoldDB" id="A0A6B1DRK2"/>
<dbReference type="Gene3D" id="2.60.120.620">
    <property type="entry name" value="q2cbj1_9rhob like domain"/>
    <property type="match status" value="1"/>
</dbReference>
<sequence length="253" mass="28043">MLSDIQKREFVRDGYIRVPDAIPTALVNRALRAVNHSIGNVGKGGENRERNRSAFFCAELLQADVILDLYRKSDVMPIAEELLGKGNVLPVESAKPYPRFPDAPGSPAPRLGGHIDGVGSGGNGMAKGTYFRSFTMFAVVYLMDLPKPEAGNFTVWPGSHLAFRDYFREHGHEVLANGTPRPDLPHDPVMVTGKAGDLILAHHQIFHAGGYNLSPHVRQAVITRLRHKDVAVIDKDAYTDIWREWEGLQPFLN</sequence>
<name>A0A6B1DRK2_9CHLR</name>